<proteinExistence type="predicted"/>
<dbReference type="Gene3D" id="3.90.950.20">
    <property type="entry name" value="CinA-like"/>
    <property type="match status" value="1"/>
</dbReference>
<evidence type="ECO:0000313" key="4">
    <source>
        <dbReference type="Proteomes" id="UP001303647"/>
    </source>
</evidence>
<accession>A0AAN7D062</accession>
<organism evidence="3 4">
    <name type="scientific">Corynascus novoguineensis</name>
    <dbReference type="NCBI Taxonomy" id="1126955"/>
    <lineage>
        <taxon>Eukaryota</taxon>
        <taxon>Fungi</taxon>
        <taxon>Dikarya</taxon>
        <taxon>Ascomycota</taxon>
        <taxon>Pezizomycotina</taxon>
        <taxon>Sordariomycetes</taxon>
        <taxon>Sordariomycetidae</taxon>
        <taxon>Sordariales</taxon>
        <taxon>Chaetomiaceae</taxon>
        <taxon>Corynascus</taxon>
    </lineage>
</organism>
<dbReference type="NCBIfam" id="TIGR00199">
    <property type="entry name" value="PncC_domain"/>
    <property type="match status" value="1"/>
</dbReference>
<feature type="region of interest" description="Disordered" evidence="1">
    <location>
        <begin position="1"/>
        <end position="22"/>
    </location>
</feature>
<reference evidence="3" key="2">
    <citation type="submission" date="2023-05" db="EMBL/GenBank/DDBJ databases">
        <authorList>
            <consortium name="Lawrence Berkeley National Laboratory"/>
            <person name="Steindorff A."/>
            <person name="Hensen N."/>
            <person name="Bonometti L."/>
            <person name="Westerberg I."/>
            <person name="Brannstrom I.O."/>
            <person name="Guillou S."/>
            <person name="Cros-Aarteil S."/>
            <person name="Calhoun S."/>
            <person name="Haridas S."/>
            <person name="Kuo A."/>
            <person name="Mondo S."/>
            <person name="Pangilinan J."/>
            <person name="Riley R."/>
            <person name="Labutti K."/>
            <person name="Andreopoulos B."/>
            <person name="Lipzen A."/>
            <person name="Chen C."/>
            <person name="Yanf M."/>
            <person name="Daum C."/>
            <person name="Ng V."/>
            <person name="Clum A."/>
            <person name="Ohm R."/>
            <person name="Martin F."/>
            <person name="Silar P."/>
            <person name="Natvig D."/>
            <person name="Lalanne C."/>
            <person name="Gautier V."/>
            <person name="Ament-Velasquez S.L."/>
            <person name="Kruys A."/>
            <person name="Hutchinson M.I."/>
            <person name="Powell A.J."/>
            <person name="Barry K."/>
            <person name="Miller A.N."/>
            <person name="Grigoriev I.V."/>
            <person name="Debuchy R."/>
            <person name="Gladieux P."/>
            <person name="Thoren M.H."/>
            <person name="Johannesson H."/>
        </authorList>
    </citation>
    <scope>NUCLEOTIDE SEQUENCE</scope>
    <source>
        <strain evidence="3">CBS 359.72</strain>
    </source>
</reference>
<dbReference type="Pfam" id="PF02464">
    <property type="entry name" value="CinA"/>
    <property type="match status" value="1"/>
</dbReference>
<comment type="caution">
    <text evidence="3">The sequence shown here is derived from an EMBL/GenBank/DDBJ whole genome shotgun (WGS) entry which is preliminary data.</text>
</comment>
<feature type="compositionally biased region" description="Basic and acidic residues" evidence="1">
    <location>
        <begin position="13"/>
        <end position="22"/>
    </location>
</feature>
<keyword evidence="4" id="KW-1185">Reference proteome</keyword>
<dbReference type="AlphaFoldDB" id="A0AAN7D062"/>
<gene>
    <name evidence="3" type="ORF">C7999DRAFT_37839</name>
</gene>
<evidence type="ECO:0000313" key="3">
    <source>
        <dbReference type="EMBL" id="KAK4251230.1"/>
    </source>
</evidence>
<evidence type="ECO:0000256" key="1">
    <source>
        <dbReference type="SAM" id="MobiDB-lite"/>
    </source>
</evidence>
<dbReference type="SUPFAM" id="SSF142433">
    <property type="entry name" value="CinA-like"/>
    <property type="match status" value="1"/>
</dbReference>
<evidence type="ECO:0000259" key="2">
    <source>
        <dbReference type="Pfam" id="PF02464"/>
    </source>
</evidence>
<dbReference type="Proteomes" id="UP001303647">
    <property type="component" value="Unassembled WGS sequence"/>
</dbReference>
<feature type="compositionally biased region" description="Pro residues" evidence="1">
    <location>
        <begin position="1"/>
        <end position="10"/>
    </location>
</feature>
<dbReference type="InterPro" id="IPR008136">
    <property type="entry name" value="CinA_C"/>
</dbReference>
<sequence length="190" mass="19774">MAPTPPPPSPSQSREHNLRRTESVHELASDVVRLLREAGEAVGAAESLTAGEFMAALAAVPGSSATFRGGIVAYATDLKHSLLSVDADLIGRDGVVDGDVVVQMAEGARRATAAQWGVGTTGVAGPDEQDGKAPGTVYVGIASPRRNGSGRAYGPFMFPGPRESVREATVVEALWRLRDEPVADASGRKE</sequence>
<protein>
    <recommendedName>
        <fullName evidence="2">CinA C-terminal domain-containing protein</fullName>
    </recommendedName>
</protein>
<feature type="domain" description="CinA C-terminal" evidence="2">
    <location>
        <begin position="26"/>
        <end position="179"/>
    </location>
</feature>
<dbReference type="InterPro" id="IPR036653">
    <property type="entry name" value="CinA-like_C"/>
</dbReference>
<name>A0AAN7D062_9PEZI</name>
<dbReference type="EMBL" id="MU857607">
    <property type="protein sequence ID" value="KAK4251230.1"/>
    <property type="molecule type" value="Genomic_DNA"/>
</dbReference>
<reference evidence="3" key="1">
    <citation type="journal article" date="2023" name="Mol. Phylogenet. Evol.">
        <title>Genome-scale phylogeny and comparative genomics of the fungal order Sordariales.</title>
        <authorList>
            <person name="Hensen N."/>
            <person name="Bonometti L."/>
            <person name="Westerberg I."/>
            <person name="Brannstrom I.O."/>
            <person name="Guillou S."/>
            <person name="Cros-Aarteil S."/>
            <person name="Calhoun S."/>
            <person name="Haridas S."/>
            <person name="Kuo A."/>
            <person name="Mondo S."/>
            <person name="Pangilinan J."/>
            <person name="Riley R."/>
            <person name="LaButti K."/>
            <person name="Andreopoulos B."/>
            <person name="Lipzen A."/>
            <person name="Chen C."/>
            <person name="Yan M."/>
            <person name="Daum C."/>
            <person name="Ng V."/>
            <person name="Clum A."/>
            <person name="Steindorff A."/>
            <person name="Ohm R.A."/>
            <person name="Martin F."/>
            <person name="Silar P."/>
            <person name="Natvig D.O."/>
            <person name="Lalanne C."/>
            <person name="Gautier V."/>
            <person name="Ament-Velasquez S.L."/>
            <person name="Kruys A."/>
            <person name="Hutchinson M.I."/>
            <person name="Powell A.J."/>
            <person name="Barry K."/>
            <person name="Miller A.N."/>
            <person name="Grigoriev I.V."/>
            <person name="Debuchy R."/>
            <person name="Gladieux P."/>
            <person name="Hiltunen Thoren M."/>
            <person name="Johannesson H."/>
        </authorList>
    </citation>
    <scope>NUCLEOTIDE SEQUENCE</scope>
    <source>
        <strain evidence="3">CBS 359.72</strain>
    </source>
</reference>